<reference evidence="2 3" key="1">
    <citation type="submission" date="2019-11" db="EMBL/GenBank/DDBJ databases">
        <title>Whole-genome sequence of a the green, strictly anaerobic photosynthetic bacterium Heliobacillus mobilis DSM 6151.</title>
        <authorList>
            <person name="Kyndt J.A."/>
            <person name="Meyer T.E."/>
        </authorList>
    </citation>
    <scope>NUCLEOTIDE SEQUENCE [LARGE SCALE GENOMIC DNA]</scope>
    <source>
        <strain evidence="2 3">DSM 6151</strain>
    </source>
</reference>
<comment type="caution">
    <text evidence="2">The sequence shown here is derived from an EMBL/GenBank/DDBJ whole genome shotgun (WGS) entry which is preliminary data.</text>
</comment>
<dbReference type="InterPro" id="IPR045393">
    <property type="entry name" value="DUF6518"/>
</dbReference>
<organism evidence="2 3">
    <name type="scientific">Heliobacterium mobile</name>
    <name type="common">Heliobacillus mobilis</name>
    <dbReference type="NCBI Taxonomy" id="28064"/>
    <lineage>
        <taxon>Bacteria</taxon>
        <taxon>Bacillati</taxon>
        <taxon>Bacillota</taxon>
        <taxon>Clostridia</taxon>
        <taxon>Eubacteriales</taxon>
        <taxon>Heliobacteriaceae</taxon>
        <taxon>Heliobacterium</taxon>
    </lineage>
</organism>
<feature type="transmembrane region" description="Helical" evidence="1">
    <location>
        <begin position="131"/>
        <end position="151"/>
    </location>
</feature>
<dbReference type="EMBL" id="WNKU01000018">
    <property type="protein sequence ID" value="MTV50069.1"/>
    <property type="molecule type" value="Genomic_DNA"/>
</dbReference>
<dbReference type="AlphaFoldDB" id="A0A6I3SME1"/>
<dbReference type="Proteomes" id="UP000430670">
    <property type="component" value="Unassembled WGS sequence"/>
</dbReference>
<evidence type="ECO:0000313" key="3">
    <source>
        <dbReference type="Proteomes" id="UP000430670"/>
    </source>
</evidence>
<keyword evidence="1" id="KW-0472">Membrane</keyword>
<feature type="transmembrane region" description="Helical" evidence="1">
    <location>
        <begin position="51"/>
        <end position="68"/>
    </location>
</feature>
<dbReference type="OrthoDB" id="2339365at2"/>
<proteinExistence type="predicted"/>
<feature type="transmembrane region" description="Helical" evidence="1">
    <location>
        <begin position="105"/>
        <end position="124"/>
    </location>
</feature>
<feature type="transmembrane region" description="Helical" evidence="1">
    <location>
        <begin position="21"/>
        <end position="39"/>
    </location>
</feature>
<gene>
    <name evidence="2" type="ORF">GJ688_13920</name>
</gene>
<evidence type="ECO:0000256" key="1">
    <source>
        <dbReference type="SAM" id="Phobius"/>
    </source>
</evidence>
<feature type="transmembrane region" description="Helical" evidence="1">
    <location>
        <begin position="181"/>
        <end position="204"/>
    </location>
</feature>
<keyword evidence="3" id="KW-1185">Reference proteome</keyword>
<feature type="transmembrane region" description="Helical" evidence="1">
    <location>
        <begin position="75"/>
        <end position="93"/>
    </location>
</feature>
<keyword evidence="1" id="KW-1133">Transmembrane helix</keyword>
<accession>A0A6I3SME1</accession>
<feature type="transmembrane region" description="Helical" evidence="1">
    <location>
        <begin position="157"/>
        <end position="174"/>
    </location>
</feature>
<evidence type="ECO:0000313" key="2">
    <source>
        <dbReference type="EMBL" id="MTV50069.1"/>
    </source>
</evidence>
<name>A0A6I3SME1_HELMO</name>
<sequence length="207" mass="23462">MDEKYNQIRRKLDLKITLQQKILRVIFIFLFGIVLGFLAKYLDNFPIVGEIGTHPGIWMLIATLIAVWSRSPIASALHVFVFFASMLIAYYAYSRVLFGFFPKYYFIAWGSIALISPICAYIAWYAKANGWIAAFSASLPISLLLLEGYSFFYTLSIPRGFEVFSAVGLFVILANEASQRLYIVLITGILFFVFEKLNVISLIFGGL</sequence>
<dbReference type="Pfam" id="PF20128">
    <property type="entry name" value="DUF6518"/>
    <property type="match status" value="1"/>
</dbReference>
<protein>
    <submittedName>
        <fullName evidence="2">Uncharacterized protein</fullName>
    </submittedName>
</protein>
<keyword evidence="1" id="KW-0812">Transmembrane</keyword>